<keyword evidence="4" id="KW-1185">Reference proteome</keyword>
<name>A0A261Y894_9FUNG</name>
<comment type="caution">
    <text evidence="3">The sequence shown here is derived from an EMBL/GenBank/DDBJ whole genome shotgun (WGS) entry which is preliminary data.</text>
</comment>
<dbReference type="Pfam" id="PF17667">
    <property type="entry name" value="Pkinase_fungal"/>
    <property type="match status" value="3"/>
</dbReference>
<dbReference type="Proteomes" id="UP000242875">
    <property type="component" value="Unassembled WGS sequence"/>
</dbReference>
<feature type="region of interest" description="Disordered" evidence="1">
    <location>
        <begin position="464"/>
        <end position="502"/>
    </location>
</feature>
<feature type="region of interest" description="Disordered" evidence="1">
    <location>
        <begin position="1"/>
        <end position="27"/>
    </location>
</feature>
<dbReference type="InterPro" id="IPR008266">
    <property type="entry name" value="Tyr_kinase_AS"/>
</dbReference>
<accession>A0A261Y894</accession>
<dbReference type="InterPro" id="IPR040976">
    <property type="entry name" value="Pkinase_fungal"/>
</dbReference>
<dbReference type="GO" id="GO:0005524">
    <property type="term" value="F:ATP binding"/>
    <property type="evidence" value="ECO:0007669"/>
    <property type="project" value="InterPro"/>
</dbReference>
<dbReference type="PROSITE" id="PS50011">
    <property type="entry name" value="PROTEIN_KINASE_DOM"/>
    <property type="match status" value="1"/>
</dbReference>
<evidence type="ECO:0000259" key="2">
    <source>
        <dbReference type="PROSITE" id="PS50011"/>
    </source>
</evidence>
<organism evidence="3 4">
    <name type="scientific">Bifiguratus adelaidae</name>
    <dbReference type="NCBI Taxonomy" id="1938954"/>
    <lineage>
        <taxon>Eukaryota</taxon>
        <taxon>Fungi</taxon>
        <taxon>Fungi incertae sedis</taxon>
        <taxon>Mucoromycota</taxon>
        <taxon>Mucoromycotina</taxon>
        <taxon>Endogonomycetes</taxon>
        <taxon>Endogonales</taxon>
        <taxon>Endogonales incertae sedis</taxon>
        <taxon>Bifiguratus</taxon>
    </lineage>
</organism>
<dbReference type="GO" id="GO:0004672">
    <property type="term" value="F:protein kinase activity"/>
    <property type="evidence" value="ECO:0007669"/>
    <property type="project" value="InterPro"/>
</dbReference>
<dbReference type="InterPro" id="IPR000719">
    <property type="entry name" value="Prot_kinase_dom"/>
</dbReference>
<dbReference type="Gene3D" id="1.10.510.10">
    <property type="entry name" value="Transferase(Phosphotransferase) domain 1"/>
    <property type="match status" value="1"/>
</dbReference>
<evidence type="ECO:0000313" key="3">
    <source>
        <dbReference type="EMBL" id="OZJ06809.1"/>
    </source>
</evidence>
<feature type="compositionally biased region" description="Polar residues" evidence="1">
    <location>
        <begin position="8"/>
        <end position="23"/>
    </location>
</feature>
<protein>
    <recommendedName>
        <fullName evidence="2">Protein kinase domain-containing protein</fullName>
    </recommendedName>
</protein>
<dbReference type="OrthoDB" id="5584477at2759"/>
<dbReference type="InterPro" id="IPR011009">
    <property type="entry name" value="Kinase-like_dom_sf"/>
</dbReference>
<dbReference type="SUPFAM" id="SSF56112">
    <property type="entry name" value="Protein kinase-like (PK-like)"/>
    <property type="match status" value="1"/>
</dbReference>
<proteinExistence type="predicted"/>
<reference evidence="3 4" key="1">
    <citation type="journal article" date="2017" name="Mycologia">
        <title>Bifiguratus adelaidae, gen. et sp. nov., a new member of Mucoromycotina in endophytic and soil-dwelling habitats.</title>
        <authorList>
            <person name="Torres-Cruz T.J."/>
            <person name="Billingsley Tobias T.L."/>
            <person name="Almatruk M."/>
            <person name="Hesse C."/>
            <person name="Kuske C.R."/>
            <person name="Desiro A."/>
            <person name="Benucci G.M."/>
            <person name="Bonito G."/>
            <person name="Stajich J.E."/>
            <person name="Dunlap C."/>
            <person name="Arnold A.E."/>
            <person name="Porras-Alfaro A."/>
        </authorList>
    </citation>
    <scope>NUCLEOTIDE SEQUENCE [LARGE SCALE GENOMIC DNA]</scope>
    <source>
        <strain evidence="3 4">AZ0501</strain>
    </source>
</reference>
<dbReference type="PANTHER" id="PTHR38248">
    <property type="entry name" value="FUNK1 6"/>
    <property type="match status" value="1"/>
</dbReference>
<feature type="domain" description="Protein kinase" evidence="2">
    <location>
        <begin position="301"/>
        <end position="633"/>
    </location>
</feature>
<dbReference type="PANTHER" id="PTHR38248:SF2">
    <property type="entry name" value="FUNK1 11"/>
    <property type="match status" value="1"/>
</dbReference>
<evidence type="ECO:0000256" key="1">
    <source>
        <dbReference type="SAM" id="MobiDB-lite"/>
    </source>
</evidence>
<gene>
    <name evidence="3" type="ORF">BZG36_00109</name>
</gene>
<sequence length="701" mass="79292">MRTPSPPQDSQKPVDSTPFSKTGSDIHPSHKLIDDNLMNDLKWELHNAQFISEDFLDHLTGEADAAKIAQQMQILQDSGLLRRKSSSSVVEYGADFWSWPTLINKPDDERPIVDFLASIAFKLCDGRLKQAFAWPVSPKAPYPLSKGKKAHEDLRPDIVMLPVSAWDGLLVLGEHKITNANDAEQQVLKYLWGIKRHQPWRQSAVVFFMGGFEFGVIRGDQSGTEEARFDIRSEDGAIKFIRALYWLSMASNLELGDDPDYTTRTAVRKQKIKGNLEAFVGREVATIKCETTTYQVEDILYNGVSIRGRGTRVYAVKDFSGNGVPLVLKEMWFDTGRKLDETFFHDQAKARGVEGVVLAVGISRWDTHRTTLTTVRGYTPEQALALNIEYKLKNRRQMRLTLEEIAHGLLGAIKAHQSLFLKGNILHRDISERNVLLGEPRSGQGFLIDLDMAVLDARSSEGTTSYRTDSVVDGSSPFKRNRSYLEKENEPPSNDFDTESGKAISEDQGDLETEAHKAQRTGTIPYMASGVLLGEAHSVQHDLESFFYVLYLLPFSYDSPSQGRKVAENTKRANVENEEWMFQQLKDNTSEEWRRDHKFFYRLLGLIARLYLPVLRALLASRQGKLEAFDTFLSGKAASKERQIGFLTHEDLIKPLEAWLEAPPDQQEMPPARRRAYSLELETAGSGKRPFIDMLRAAKDD</sequence>
<dbReference type="PROSITE" id="PS00109">
    <property type="entry name" value="PROTEIN_KINASE_TYR"/>
    <property type="match status" value="1"/>
</dbReference>
<dbReference type="EMBL" id="MVBO01000001">
    <property type="protein sequence ID" value="OZJ06809.1"/>
    <property type="molecule type" value="Genomic_DNA"/>
</dbReference>
<dbReference type="AlphaFoldDB" id="A0A261Y894"/>
<evidence type="ECO:0000313" key="4">
    <source>
        <dbReference type="Proteomes" id="UP000242875"/>
    </source>
</evidence>